<dbReference type="SUPFAM" id="SSF46785">
    <property type="entry name" value="Winged helix' DNA-binding domain"/>
    <property type="match status" value="1"/>
</dbReference>
<evidence type="ECO:0000313" key="3">
    <source>
        <dbReference type="Proteomes" id="UP000198885"/>
    </source>
</evidence>
<accession>A0A1H9SPB1</accession>
<organism evidence="2 3">
    <name type="scientific">Tranquillimonas rosea</name>
    <dbReference type="NCBI Taxonomy" id="641238"/>
    <lineage>
        <taxon>Bacteria</taxon>
        <taxon>Pseudomonadati</taxon>
        <taxon>Pseudomonadota</taxon>
        <taxon>Alphaproteobacteria</taxon>
        <taxon>Rhodobacterales</taxon>
        <taxon>Roseobacteraceae</taxon>
        <taxon>Tranquillimonas</taxon>
    </lineage>
</organism>
<protein>
    <submittedName>
        <fullName evidence="2">DNA-binding transcriptional regulator, MarR family</fullName>
    </submittedName>
</protein>
<sequence>MDTTPDPDPFAADDDPAIGYNRVWFNLLRLQRSMGPRIARELRGEGIDDPVWYEILLELDRAGPEGLPMADLEKRLFTAQYALSRHARRIEAKGWLSRAPRPGRGRGQTLVLTEAGQGVHDRIWPVYERAIRAELGARLGTDEAYDLARLLIRLYP</sequence>
<reference evidence="2 3" key="1">
    <citation type="submission" date="2016-10" db="EMBL/GenBank/DDBJ databases">
        <authorList>
            <person name="de Groot N.N."/>
        </authorList>
    </citation>
    <scope>NUCLEOTIDE SEQUENCE [LARGE SCALE GENOMIC DNA]</scope>
    <source>
        <strain evidence="2 3">DSM 23042</strain>
    </source>
</reference>
<evidence type="ECO:0000259" key="1">
    <source>
        <dbReference type="PROSITE" id="PS50995"/>
    </source>
</evidence>
<dbReference type="InterPro" id="IPR036388">
    <property type="entry name" value="WH-like_DNA-bd_sf"/>
</dbReference>
<dbReference type="InterPro" id="IPR036390">
    <property type="entry name" value="WH_DNA-bd_sf"/>
</dbReference>
<gene>
    <name evidence="2" type="ORF">SAMN04490244_103319</name>
</gene>
<dbReference type="GO" id="GO:0003700">
    <property type="term" value="F:DNA-binding transcription factor activity"/>
    <property type="evidence" value="ECO:0007669"/>
    <property type="project" value="InterPro"/>
</dbReference>
<feature type="domain" description="HTH marR-type" evidence="1">
    <location>
        <begin position="20"/>
        <end position="156"/>
    </location>
</feature>
<dbReference type="PANTHER" id="PTHR33164:SF104">
    <property type="entry name" value="TRANSCRIPTIONAL REGULATORY PROTEIN"/>
    <property type="match status" value="1"/>
</dbReference>
<name>A0A1H9SPB1_9RHOB</name>
<dbReference type="STRING" id="641238.SAMN04490244_103319"/>
<dbReference type="EMBL" id="FOGU01000003">
    <property type="protein sequence ID" value="SER86806.1"/>
    <property type="molecule type" value="Genomic_DNA"/>
</dbReference>
<dbReference type="SMART" id="SM00347">
    <property type="entry name" value="HTH_MARR"/>
    <property type="match status" value="1"/>
</dbReference>
<dbReference type="PROSITE" id="PS50995">
    <property type="entry name" value="HTH_MARR_2"/>
    <property type="match status" value="1"/>
</dbReference>
<dbReference type="Gene3D" id="1.10.10.10">
    <property type="entry name" value="Winged helix-like DNA-binding domain superfamily/Winged helix DNA-binding domain"/>
    <property type="match status" value="1"/>
</dbReference>
<dbReference type="GO" id="GO:0003677">
    <property type="term" value="F:DNA binding"/>
    <property type="evidence" value="ECO:0007669"/>
    <property type="project" value="UniProtKB-KW"/>
</dbReference>
<proteinExistence type="predicted"/>
<dbReference type="Pfam" id="PF12802">
    <property type="entry name" value="MarR_2"/>
    <property type="match status" value="1"/>
</dbReference>
<dbReference type="AlphaFoldDB" id="A0A1H9SPB1"/>
<dbReference type="InterPro" id="IPR039422">
    <property type="entry name" value="MarR/SlyA-like"/>
</dbReference>
<dbReference type="GO" id="GO:0006950">
    <property type="term" value="P:response to stress"/>
    <property type="evidence" value="ECO:0007669"/>
    <property type="project" value="TreeGrafter"/>
</dbReference>
<dbReference type="InterPro" id="IPR000835">
    <property type="entry name" value="HTH_MarR-typ"/>
</dbReference>
<dbReference type="RefSeq" id="WP_235859800.1">
    <property type="nucleotide sequence ID" value="NZ_FOGU01000003.1"/>
</dbReference>
<dbReference type="PANTHER" id="PTHR33164">
    <property type="entry name" value="TRANSCRIPTIONAL REGULATOR, MARR FAMILY"/>
    <property type="match status" value="1"/>
</dbReference>
<evidence type="ECO:0000313" key="2">
    <source>
        <dbReference type="EMBL" id="SER86806.1"/>
    </source>
</evidence>
<dbReference type="Proteomes" id="UP000198885">
    <property type="component" value="Unassembled WGS sequence"/>
</dbReference>
<keyword evidence="3" id="KW-1185">Reference proteome</keyword>
<keyword evidence="2" id="KW-0238">DNA-binding</keyword>